<feature type="compositionally biased region" description="Polar residues" evidence="3">
    <location>
        <begin position="550"/>
        <end position="563"/>
    </location>
</feature>
<protein>
    <submittedName>
        <fullName evidence="7">ATPase family associated with various cellular activities (AAA) domain-containing protein</fullName>
    </submittedName>
</protein>
<dbReference type="Proteomes" id="UP001201812">
    <property type="component" value="Unassembled WGS sequence"/>
</dbReference>
<evidence type="ECO:0000256" key="3">
    <source>
        <dbReference type="SAM" id="MobiDB-lite"/>
    </source>
</evidence>
<feature type="region of interest" description="Disordered" evidence="3">
    <location>
        <begin position="466"/>
        <end position="517"/>
    </location>
</feature>
<evidence type="ECO:0000256" key="2">
    <source>
        <dbReference type="ARBA" id="ARBA00022840"/>
    </source>
</evidence>
<proteinExistence type="predicted"/>
<keyword evidence="4" id="KW-0472">Membrane</keyword>
<organism evidence="7 8">
    <name type="scientific">Ditylenchus destructor</name>
    <dbReference type="NCBI Taxonomy" id="166010"/>
    <lineage>
        <taxon>Eukaryota</taxon>
        <taxon>Metazoa</taxon>
        <taxon>Ecdysozoa</taxon>
        <taxon>Nematoda</taxon>
        <taxon>Chromadorea</taxon>
        <taxon>Rhabditida</taxon>
        <taxon>Tylenchina</taxon>
        <taxon>Tylenchomorpha</taxon>
        <taxon>Sphaerularioidea</taxon>
        <taxon>Anguinidae</taxon>
        <taxon>Anguininae</taxon>
        <taxon>Ditylenchus</taxon>
    </lineage>
</organism>
<keyword evidence="8" id="KW-1185">Reference proteome</keyword>
<evidence type="ECO:0000256" key="4">
    <source>
        <dbReference type="SAM" id="Phobius"/>
    </source>
</evidence>
<feature type="region of interest" description="Disordered" evidence="3">
    <location>
        <begin position="720"/>
        <end position="747"/>
    </location>
</feature>
<evidence type="ECO:0000313" key="7">
    <source>
        <dbReference type="EMBL" id="KAI1718880.1"/>
    </source>
</evidence>
<dbReference type="SUPFAM" id="SSF52540">
    <property type="entry name" value="P-loop containing nucleoside triphosphate hydrolases"/>
    <property type="match status" value="1"/>
</dbReference>
<dbReference type="Pfam" id="PF17862">
    <property type="entry name" value="AAA_lid_3"/>
    <property type="match status" value="1"/>
</dbReference>
<evidence type="ECO:0000256" key="1">
    <source>
        <dbReference type="ARBA" id="ARBA00022741"/>
    </source>
</evidence>
<feature type="compositionally biased region" description="Low complexity" evidence="3">
    <location>
        <begin position="571"/>
        <end position="585"/>
    </location>
</feature>
<feature type="region of interest" description="Disordered" evidence="3">
    <location>
        <begin position="357"/>
        <end position="384"/>
    </location>
</feature>
<dbReference type="InterPro" id="IPR003959">
    <property type="entry name" value="ATPase_AAA_core"/>
</dbReference>
<feature type="compositionally biased region" description="Basic and acidic residues" evidence="3">
    <location>
        <begin position="728"/>
        <end position="747"/>
    </location>
</feature>
<dbReference type="InterPro" id="IPR050221">
    <property type="entry name" value="26S_Proteasome_ATPase"/>
</dbReference>
<feature type="transmembrane region" description="Helical" evidence="4">
    <location>
        <begin position="232"/>
        <end position="255"/>
    </location>
</feature>
<feature type="domain" description="ATPase AAA-type core" evidence="5">
    <location>
        <begin position="2"/>
        <end position="46"/>
    </location>
</feature>
<evidence type="ECO:0000259" key="5">
    <source>
        <dbReference type="Pfam" id="PF00004"/>
    </source>
</evidence>
<feature type="compositionally biased region" description="Polar residues" evidence="3">
    <location>
        <begin position="531"/>
        <end position="542"/>
    </location>
</feature>
<evidence type="ECO:0000259" key="6">
    <source>
        <dbReference type="Pfam" id="PF17862"/>
    </source>
</evidence>
<feature type="transmembrane region" description="Helical" evidence="4">
    <location>
        <begin position="159"/>
        <end position="177"/>
    </location>
</feature>
<dbReference type="InterPro" id="IPR041569">
    <property type="entry name" value="AAA_lid_3"/>
</dbReference>
<comment type="caution">
    <text evidence="7">The sequence shown here is derived from an EMBL/GenBank/DDBJ whole genome shotgun (WGS) entry which is preliminary data.</text>
</comment>
<keyword evidence="4" id="KW-1133">Transmembrane helix</keyword>
<feature type="transmembrane region" description="Helical" evidence="4">
    <location>
        <begin position="183"/>
        <end position="201"/>
    </location>
</feature>
<dbReference type="InterPro" id="IPR003960">
    <property type="entry name" value="ATPase_AAA_CS"/>
</dbReference>
<sequence length="773" mass="87213">MELLSQMDGFDSLGRVKIIMATNRPDTLDPALLRPGRMDRKIEIGLPNEMSRLEILKIHAAKMAKEGDIDYEVIVKMSEGFSGADLRNVCTEAGLCAIREERDAVNDEDFMKGVRKVGDAKKLETKLDYKPAKPAIVTYFEIGNGIMSSFANKERTLRLTLKLMQFVVSIYLIFSLYNTGPHWILLIACLAVPVYGIYLMAKSPDRTLKHPLPYIRYKALARTRSWLRVDMVISLTMACVCFGFSAILFFGYFKINSATSFYLQSATASLVLCILYLANTLMTMRQMQMGQIDFIIDNEKQFFSTSESRRSPLAVNTDFGSDIPGLGTMQQGKRFSLNQRTPSMILLERLQMEIAKSQGVNNSSETHKASMESNRTQQSAPDSRWAISATKDILYKSTENELYNEVNHQRKNARDSLLVTKTDEIRAPDMYSQHHIGEPENHSQANYPEYAEISAHRELSASRHIMSGPISPYKPPSQPYNRRPVPINRSAQLSPTEHRMPEINNQSSEYTSNSVDRPYSVAEHRQKISIETETSPKTSDAGPSSILKKPSTTVLPSPLPHTTSADDHLNKSSSSSSINHNSATYSSEFSDGAVRDELYNQESDKMYSSRDIATCGYTRNNTLPSDIYATTYSVKSDMPTFSTLSYEREPKTYRAIIARVSSVETGDDYRYQSNGNINVPSLHTEETHDNIRTFIPPEPLTPIAISIDSGREHQMQRLNASAKHAGTKLKDKIETHRRESEEFKNQDRVSARYLESTDITDEIPIPLIKTTDF</sequence>
<accession>A0AAD4N9Y4</accession>
<dbReference type="Gene3D" id="3.40.50.300">
    <property type="entry name" value="P-loop containing nucleotide triphosphate hydrolases"/>
    <property type="match status" value="1"/>
</dbReference>
<dbReference type="GO" id="GO:0016887">
    <property type="term" value="F:ATP hydrolysis activity"/>
    <property type="evidence" value="ECO:0007669"/>
    <property type="project" value="InterPro"/>
</dbReference>
<evidence type="ECO:0000313" key="8">
    <source>
        <dbReference type="Proteomes" id="UP001201812"/>
    </source>
</evidence>
<dbReference type="PROSITE" id="PS00674">
    <property type="entry name" value="AAA"/>
    <property type="match status" value="1"/>
</dbReference>
<feature type="compositionally biased region" description="Polar residues" evidence="3">
    <location>
        <begin position="503"/>
        <end position="515"/>
    </location>
</feature>
<dbReference type="PANTHER" id="PTHR23073">
    <property type="entry name" value="26S PROTEASOME REGULATORY SUBUNIT"/>
    <property type="match status" value="1"/>
</dbReference>
<dbReference type="InterPro" id="IPR027417">
    <property type="entry name" value="P-loop_NTPase"/>
</dbReference>
<dbReference type="EMBL" id="JAKKPZ010000007">
    <property type="protein sequence ID" value="KAI1718880.1"/>
    <property type="molecule type" value="Genomic_DNA"/>
</dbReference>
<dbReference type="AlphaFoldDB" id="A0AAD4N9Y4"/>
<name>A0AAD4N9Y4_9BILA</name>
<feature type="transmembrane region" description="Helical" evidence="4">
    <location>
        <begin position="261"/>
        <end position="279"/>
    </location>
</feature>
<dbReference type="FunFam" id="1.10.8.60:FF:000008">
    <property type="entry name" value="26S protease regulatory subunit 10B"/>
    <property type="match status" value="1"/>
</dbReference>
<keyword evidence="2" id="KW-0067">ATP-binding</keyword>
<dbReference type="Gene3D" id="1.10.8.60">
    <property type="match status" value="1"/>
</dbReference>
<dbReference type="GO" id="GO:0005524">
    <property type="term" value="F:ATP binding"/>
    <property type="evidence" value="ECO:0007669"/>
    <property type="project" value="UniProtKB-KW"/>
</dbReference>
<keyword evidence="1" id="KW-0547">Nucleotide-binding</keyword>
<feature type="compositionally biased region" description="Polar residues" evidence="3">
    <location>
        <begin position="371"/>
        <end position="381"/>
    </location>
</feature>
<feature type="domain" description="AAA ATPase AAA+ lid" evidence="6">
    <location>
        <begin position="68"/>
        <end position="112"/>
    </location>
</feature>
<reference evidence="7" key="1">
    <citation type="submission" date="2022-01" db="EMBL/GenBank/DDBJ databases">
        <title>Genome Sequence Resource for Two Populations of Ditylenchus destructor, the Migratory Endoparasitic Phytonematode.</title>
        <authorList>
            <person name="Zhang H."/>
            <person name="Lin R."/>
            <person name="Xie B."/>
        </authorList>
    </citation>
    <scope>NUCLEOTIDE SEQUENCE</scope>
    <source>
        <strain evidence="7">BazhouSP</strain>
    </source>
</reference>
<keyword evidence="4" id="KW-0812">Transmembrane</keyword>
<dbReference type="Pfam" id="PF00004">
    <property type="entry name" value="AAA"/>
    <property type="match status" value="1"/>
</dbReference>
<gene>
    <name evidence="7" type="ORF">DdX_05991</name>
</gene>
<feature type="region of interest" description="Disordered" evidence="3">
    <location>
        <begin position="529"/>
        <end position="585"/>
    </location>
</feature>